<evidence type="ECO:0000256" key="2">
    <source>
        <dbReference type="PIRSR" id="PIRSR601310-3"/>
    </source>
</evidence>
<dbReference type="GO" id="GO:0009117">
    <property type="term" value="P:nucleotide metabolic process"/>
    <property type="evidence" value="ECO:0007669"/>
    <property type="project" value="TreeGrafter"/>
</dbReference>
<proteinExistence type="predicted"/>
<dbReference type="OrthoDB" id="9784774at2"/>
<protein>
    <submittedName>
        <fullName evidence="5">Histidine triad (HIT) family protein</fullName>
    </submittedName>
</protein>
<keyword evidence="6" id="KW-1185">Reference proteome</keyword>
<feature type="domain" description="HIT" evidence="4">
    <location>
        <begin position="10"/>
        <end position="116"/>
    </location>
</feature>
<dbReference type="PANTHER" id="PTHR46648">
    <property type="entry name" value="HIT FAMILY PROTEIN 1"/>
    <property type="match status" value="1"/>
</dbReference>
<dbReference type="InterPro" id="IPR036265">
    <property type="entry name" value="HIT-like_sf"/>
</dbReference>
<dbReference type="PRINTS" id="PR00332">
    <property type="entry name" value="HISTRIAD"/>
</dbReference>
<dbReference type="PROSITE" id="PS51084">
    <property type="entry name" value="HIT_2"/>
    <property type="match status" value="1"/>
</dbReference>
<accession>A0A543KLW2</accession>
<dbReference type="Gene3D" id="3.30.428.10">
    <property type="entry name" value="HIT-like"/>
    <property type="match status" value="1"/>
</dbReference>
<dbReference type="PANTHER" id="PTHR46648:SF1">
    <property type="entry name" value="ADENOSINE 5'-MONOPHOSPHORAMIDASE HNT1"/>
    <property type="match status" value="1"/>
</dbReference>
<dbReference type="EMBL" id="VFPU01000001">
    <property type="protein sequence ID" value="TQM96079.1"/>
    <property type="molecule type" value="Genomic_DNA"/>
</dbReference>
<dbReference type="Proteomes" id="UP000315133">
    <property type="component" value="Unassembled WGS sequence"/>
</dbReference>
<organism evidence="5 6">
    <name type="scientific">Ornithinimicrobium humiphilum</name>
    <dbReference type="NCBI Taxonomy" id="125288"/>
    <lineage>
        <taxon>Bacteria</taxon>
        <taxon>Bacillati</taxon>
        <taxon>Actinomycetota</taxon>
        <taxon>Actinomycetes</taxon>
        <taxon>Micrococcales</taxon>
        <taxon>Ornithinimicrobiaceae</taxon>
        <taxon>Ornithinimicrobium</taxon>
    </lineage>
</organism>
<feature type="active site" description="Tele-AMP-histidine intermediate" evidence="1">
    <location>
        <position position="103"/>
    </location>
</feature>
<dbReference type="SUPFAM" id="SSF54197">
    <property type="entry name" value="HIT-like"/>
    <property type="match status" value="1"/>
</dbReference>
<comment type="caution">
    <text evidence="5">The sequence shown here is derived from an EMBL/GenBank/DDBJ whole genome shotgun (WGS) entry which is preliminary data.</text>
</comment>
<dbReference type="GO" id="GO:0003824">
    <property type="term" value="F:catalytic activity"/>
    <property type="evidence" value="ECO:0007669"/>
    <property type="project" value="InterPro"/>
</dbReference>
<gene>
    <name evidence="5" type="ORF">FB476_0936</name>
</gene>
<dbReference type="RefSeq" id="WP_141817744.1">
    <property type="nucleotide sequence ID" value="NZ_BAAAIL010000003.1"/>
</dbReference>
<dbReference type="InterPro" id="IPR011146">
    <property type="entry name" value="HIT-like"/>
</dbReference>
<dbReference type="Pfam" id="PF01230">
    <property type="entry name" value="HIT"/>
    <property type="match status" value="1"/>
</dbReference>
<name>A0A543KLW2_9MICO</name>
<reference evidence="5 6" key="1">
    <citation type="submission" date="2019-06" db="EMBL/GenBank/DDBJ databases">
        <title>Sequencing the genomes of 1000 actinobacteria strains.</title>
        <authorList>
            <person name="Klenk H.-P."/>
        </authorList>
    </citation>
    <scope>NUCLEOTIDE SEQUENCE [LARGE SCALE GENOMIC DNA]</scope>
    <source>
        <strain evidence="5 6">DSM 12362</strain>
    </source>
</reference>
<evidence type="ECO:0000259" key="4">
    <source>
        <dbReference type="PROSITE" id="PS51084"/>
    </source>
</evidence>
<evidence type="ECO:0000256" key="3">
    <source>
        <dbReference type="PROSITE-ProRule" id="PRU00464"/>
    </source>
</evidence>
<evidence type="ECO:0000313" key="5">
    <source>
        <dbReference type="EMBL" id="TQM96079.1"/>
    </source>
</evidence>
<feature type="short sequence motif" description="Histidine triad motif" evidence="2 3">
    <location>
        <begin position="101"/>
        <end position="105"/>
    </location>
</feature>
<dbReference type="InterPro" id="IPR001310">
    <property type="entry name" value="Histidine_triad_HIT"/>
</dbReference>
<dbReference type="AlphaFoldDB" id="A0A543KLW2"/>
<evidence type="ECO:0000256" key="1">
    <source>
        <dbReference type="PIRSR" id="PIRSR601310-1"/>
    </source>
</evidence>
<sequence length="139" mass="14964">MSPSAPPACSFCDISNHRGEASVAVSDELTVAFMDAYPVAPGHVLIVPRRHVPSLDDLSPDEGAALWRMTQLIARRVKAKHAPAVNLHLSDGAEAEQDVSHVHMHVVPRHGDDAIVIQLPGTRVSRDELDRVAASLAED</sequence>
<evidence type="ECO:0000313" key="6">
    <source>
        <dbReference type="Proteomes" id="UP000315133"/>
    </source>
</evidence>